<sequence length="465" mass="51898">MSEKASEERPIRLAVLGGTSTGKTSLVSRLTVNIVHEVHYPTRNQTNWLFGFVPSSILARAILDEQAHERLCLRSPSSQTLEPIFPSPQVSKNVLLSPLVFQASTDNFQSVRLHNKSHSRRSLSLDKSDSPLYQTFSNDINSQSVPKIKADQLNVIEHFKLPLNYIPPTYAPIQIDIIDTPGFSPDNVVPFLEVSLFRNLGKSILHGLADEPRRPVSTTSLLVASGASELNGKVDGYILVYSAVPELNHIGGPPEYGDDVMNTDTEKVSDGGFELLKVIRNCILDAWTEFRNYEKRWEEGKEDDIYSLVYSLRHLWSKNSKEKSAKIEQLRSYNTKLKSIELDPSSPDSPPPCIIVCSHVNHELASPMLIEMGRQLATKWKYGFVGIDSMDDLNVDVAVSLLIKEISEKMKLLVSNSNGSSSSGNSSSIYNSHLMNDKKKNNNAGLNKNMLKENYKIIDRGKNSL</sequence>
<name>B5VTN1_YEAS6</name>
<dbReference type="SUPFAM" id="SSF52540">
    <property type="entry name" value="P-loop containing nucleoside triphosphate hydrolases"/>
    <property type="match status" value="1"/>
</dbReference>
<organism evidence="2 3">
    <name type="scientific">Saccharomyces cerevisiae (strain AWRI1631)</name>
    <name type="common">Baker's yeast</name>
    <dbReference type="NCBI Taxonomy" id="545124"/>
    <lineage>
        <taxon>Eukaryota</taxon>
        <taxon>Fungi</taxon>
        <taxon>Dikarya</taxon>
        <taxon>Ascomycota</taxon>
        <taxon>Saccharomycotina</taxon>
        <taxon>Saccharomycetes</taxon>
        <taxon>Saccharomycetales</taxon>
        <taxon>Saccharomycetaceae</taxon>
        <taxon>Saccharomyces</taxon>
    </lineage>
</organism>
<feature type="compositionally biased region" description="Low complexity" evidence="1">
    <location>
        <begin position="415"/>
        <end position="428"/>
    </location>
</feature>
<dbReference type="EMBL" id="ABSV01002411">
    <property type="protein sequence ID" value="EDZ68716.1"/>
    <property type="molecule type" value="Genomic_DNA"/>
</dbReference>
<evidence type="ECO:0000313" key="2">
    <source>
        <dbReference type="EMBL" id="EDZ68716.1"/>
    </source>
</evidence>
<dbReference type="InterPro" id="IPR027417">
    <property type="entry name" value="P-loop_NTPase"/>
</dbReference>
<accession>B5VTN1</accession>
<feature type="region of interest" description="Disordered" evidence="1">
    <location>
        <begin position="415"/>
        <end position="434"/>
    </location>
</feature>
<dbReference type="OrthoDB" id="3995714at2759"/>
<reference evidence="2 3" key="1">
    <citation type="journal article" date="2008" name="FEMS Yeast Res.">
        <title>Comparative genome analysis of a Saccharomyces cerevisiae wine strain.</title>
        <authorList>
            <person name="Borneman A.R."/>
            <person name="Forgan A.H."/>
            <person name="Pretorius I.S."/>
            <person name="Chambers P.J."/>
        </authorList>
    </citation>
    <scope>NUCLEOTIDE SEQUENCE [LARGE SCALE GENOMIC DNA]</scope>
    <source>
        <strain evidence="2 3">AWRI1631</strain>
    </source>
</reference>
<gene>
    <name evidence="2" type="ORF">AWRI1631_163430</name>
</gene>
<protein>
    <submittedName>
        <fullName evidence="2">YPR084Wp-like protein</fullName>
    </submittedName>
</protein>
<dbReference type="Proteomes" id="UP000008988">
    <property type="component" value="Unassembled WGS sequence"/>
</dbReference>
<proteinExistence type="predicted"/>
<comment type="caution">
    <text evidence="2">The sequence shown here is derived from an EMBL/GenBank/DDBJ whole genome shotgun (WGS) entry which is preliminary data.</text>
</comment>
<evidence type="ECO:0000256" key="1">
    <source>
        <dbReference type="SAM" id="MobiDB-lite"/>
    </source>
</evidence>
<evidence type="ECO:0000313" key="3">
    <source>
        <dbReference type="Proteomes" id="UP000008988"/>
    </source>
</evidence>
<dbReference type="AlphaFoldDB" id="B5VTN1"/>